<evidence type="ECO:0000313" key="7">
    <source>
        <dbReference type="EMBL" id="MCL7044000.1"/>
    </source>
</evidence>
<gene>
    <name evidence="7" type="ORF">MKW94_029525</name>
</gene>
<keyword evidence="2" id="KW-0104">Cadmium</keyword>
<keyword evidence="3" id="KW-0808">Transferase</keyword>
<reference evidence="7" key="1">
    <citation type="submission" date="2022-03" db="EMBL/GenBank/DDBJ databases">
        <title>A functionally conserved STORR gene fusion in Papaver species that diverged 16.8 million years ago.</title>
        <authorList>
            <person name="Catania T."/>
        </authorList>
    </citation>
    <scope>NUCLEOTIDE SEQUENCE</scope>
    <source>
        <strain evidence="7">S-191538</strain>
    </source>
</reference>
<dbReference type="InterPro" id="IPR040409">
    <property type="entry name" value="PCS-like"/>
</dbReference>
<dbReference type="InterPro" id="IPR038765">
    <property type="entry name" value="Papain-like_cys_pep_sf"/>
</dbReference>
<dbReference type="GO" id="GO:0098849">
    <property type="term" value="P:cellular detoxification of cadmium ion"/>
    <property type="evidence" value="ECO:0007669"/>
    <property type="project" value="TreeGrafter"/>
</dbReference>
<evidence type="ECO:0000313" key="8">
    <source>
        <dbReference type="Proteomes" id="UP001177140"/>
    </source>
</evidence>
<dbReference type="EMBL" id="JAJJMA010252892">
    <property type="protein sequence ID" value="MCL7044000.1"/>
    <property type="molecule type" value="Genomic_DNA"/>
</dbReference>
<comment type="caution">
    <text evidence="7">The sequence shown here is derived from an EMBL/GenBank/DDBJ whole genome shotgun (WGS) entry which is preliminary data.</text>
</comment>
<dbReference type="Pfam" id="PF09328">
    <property type="entry name" value="Phytochelatin_C"/>
    <property type="match status" value="2"/>
</dbReference>
<protein>
    <recommendedName>
        <fullName evidence="1">glutathione gamma-glutamylcysteinyltransferase</fullName>
        <ecNumber evidence="1">2.3.2.15</ecNumber>
    </recommendedName>
</protein>
<dbReference type="PANTHER" id="PTHR33447:SF2">
    <property type="entry name" value="GLUTATHIONE GAMMA-GLUTAMYLCYSTEINYLTRANSFERASE"/>
    <property type="match status" value="1"/>
</dbReference>
<keyword evidence="4" id="KW-0479">Metal-binding</keyword>
<dbReference type="PROSITE" id="PS51443">
    <property type="entry name" value="PCS"/>
    <property type="match status" value="1"/>
</dbReference>
<evidence type="ECO:0000256" key="1">
    <source>
        <dbReference type="ARBA" id="ARBA00012468"/>
    </source>
</evidence>
<name>A0AA41VMF6_PAPNU</name>
<evidence type="ECO:0000256" key="3">
    <source>
        <dbReference type="ARBA" id="ARBA00022679"/>
    </source>
</evidence>
<feature type="domain" description="Peptidase C83" evidence="6">
    <location>
        <begin position="6"/>
        <end position="221"/>
    </location>
</feature>
<dbReference type="EC" id="2.3.2.15" evidence="1"/>
<dbReference type="GO" id="GO:0046938">
    <property type="term" value="P:phytochelatin biosynthetic process"/>
    <property type="evidence" value="ECO:0007669"/>
    <property type="project" value="InterPro"/>
</dbReference>
<accession>A0AA41VMF6</accession>
<dbReference type="AlphaFoldDB" id="A0AA41VMF6"/>
<organism evidence="7 8">
    <name type="scientific">Papaver nudicaule</name>
    <name type="common">Iceland poppy</name>
    <dbReference type="NCBI Taxonomy" id="74823"/>
    <lineage>
        <taxon>Eukaryota</taxon>
        <taxon>Viridiplantae</taxon>
        <taxon>Streptophyta</taxon>
        <taxon>Embryophyta</taxon>
        <taxon>Tracheophyta</taxon>
        <taxon>Spermatophyta</taxon>
        <taxon>Magnoliopsida</taxon>
        <taxon>Ranunculales</taxon>
        <taxon>Papaveraceae</taxon>
        <taxon>Papaveroideae</taxon>
        <taxon>Papaver</taxon>
    </lineage>
</organism>
<keyword evidence="8" id="KW-1185">Reference proteome</keyword>
<sequence>MPRVPQISGTYMYRRILHPPAIDLAATQGKQLFKEALHNGTMEGFFKLHSSYQTQSEFAYCGLASLSMVFNALKIEPPKLWKGSSIYQRRPCKGLSLSKAVSLARCAGTNVKGFYSSQSNIDEFRKHVVSCTSNEDSHMVALYHRPTFNQVYDYLKASKDTTIVVLRLGMFSNILSIFVHINKYKRMFMLLVCEFNLICDDLNQTRFHLTRHSLQVCKHESWLDSVNYLMDDVPVNLQSSNVTDVRELLSLVISSFPGSFAEFIKWVQLRRQTGPGTEILAQVRETELYNRMDTTSCQIGREVQTIFLLALPPHTWSGIKDQKLLQEINSLVSLDGLAHSLQDEVIL</sequence>
<dbReference type="InterPro" id="IPR038156">
    <property type="entry name" value="PCS_N_sf"/>
</dbReference>
<dbReference type="SUPFAM" id="SSF54001">
    <property type="entry name" value="Cysteine proteinases"/>
    <property type="match status" value="1"/>
</dbReference>
<evidence type="ECO:0000256" key="4">
    <source>
        <dbReference type="ARBA" id="ARBA00022723"/>
    </source>
</evidence>
<evidence type="ECO:0000259" key="6">
    <source>
        <dbReference type="PROSITE" id="PS51443"/>
    </source>
</evidence>
<dbReference type="PANTHER" id="PTHR33447">
    <property type="entry name" value="GLUTATHIONE GAMMA-GLUTAMYLCYSTEINYLTRANSFERASE"/>
    <property type="match status" value="1"/>
</dbReference>
<dbReference type="InterPro" id="IPR015407">
    <property type="entry name" value="Phytochelatin_synthase_C"/>
</dbReference>
<dbReference type="GO" id="GO:0016756">
    <property type="term" value="F:glutathione gamma-glutamylcysteinyltransferase activity"/>
    <property type="evidence" value="ECO:0007669"/>
    <property type="project" value="UniProtKB-EC"/>
</dbReference>
<dbReference type="Pfam" id="PF05023">
    <property type="entry name" value="Phytochelatin"/>
    <property type="match status" value="1"/>
</dbReference>
<dbReference type="InterPro" id="IPR007719">
    <property type="entry name" value="PCS_N"/>
</dbReference>
<proteinExistence type="predicted"/>
<dbReference type="GO" id="GO:0010273">
    <property type="term" value="P:detoxification of copper ion"/>
    <property type="evidence" value="ECO:0007669"/>
    <property type="project" value="TreeGrafter"/>
</dbReference>
<dbReference type="Gene3D" id="3.90.70.30">
    <property type="entry name" value="Phytochelatin synthase, N-terminal domain"/>
    <property type="match status" value="1"/>
</dbReference>
<dbReference type="GO" id="GO:0046872">
    <property type="term" value="F:metal ion binding"/>
    <property type="evidence" value="ECO:0007669"/>
    <property type="project" value="UniProtKB-KW"/>
</dbReference>
<keyword evidence="5" id="KW-0012">Acyltransferase</keyword>
<evidence type="ECO:0000256" key="5">
    <source>
        <dbReference type="ARBA" id="ARBA00023315"/>
    </source>
</evidence>
<dbReference type="Proteomes" id="UP001177140">
    <property type="component" value="Unassembled WGS sequence"/>
</dbReference>
<evidence type="ECO:0000256" key="2">
    <source>
        <dbReference type="ARBA" id="ARBA00022539"/>
    </source>
</evidence>